<evidence type="ECO:0000256" key="1">
    <source>
        <dbReference type="SAM" id="MobiDB-lite"/>
    </source>
</evidence>
<feature type="region of interest" description="Disordered" evidence="1">
    <location>
        <begin position="72"/>
        <end position="133"/>
    </location>
</feature>
<gene>
    <name evidence="2" type="ORF">O6P43_017828</name>
</gene>
<dbReference type="Proteomes" id="UP001163823">
    <property type="component" value="Chromosome 7"/>
</dbReference>
<protein>
    <submittedName>
        <fullName evidence="2">Ty3/gypsy retrotransposon protein</fullName>
    </submittedName>
</protein>
<reference evidence="2" key="1">
    <citation type="journal article" date="2023" name="Science">
        <title>Elucidation of the pathway for biosynthesis of saponin adjuvants from the soapbark tree.</title>
        <authorList>
            <person name="Reed J."/>
            <person name="Orme A."/>
            <person name="El-Demerdash A."/>
            <person name="Owen C."/>
            <person name="Martin L.B.B."/>
            <person name="Misra R.C."/>
            <person name="Kikuchi S."/>
            <person name="Rejzek M."/>
            <person name="Martin A.C."/>
            <person name="Harkess A."/>
            <person name="Leebens-Mack J."/>
            <person name="Louveau T."/>
            <person name="Stephenson M.J."/>
            <person name="Osbourn A."/>
        </authorList>
    </citation>
    <scope>NUCLEOTIDE SEQUENCE</scope>
    <source>
        <strain evidence="2">S10</strain>
    </source>
</reference>
<name>A0AAD7LRB3_QUISA</name>
<dbReference type="KEGG" id="qsa:O6P43_017828"/>
<evidence type="ECO:0000313" key="2">
    <source>
        <dbReference type="EMBL" id="KAJ7962627.1"/>
    </source>
</evidence>
<organism evidence="2 3">
    <name type="scientific">Quillaja saponaria</name>
    <name type="common">Soap bark tree</name>
    <dbReference type="NCBI Taxonomy" id="32244"/>
    <lineage>
        <taxon>Eukaryota</taxon>
        <taxon>Viridiplantae</taxon>
        <taxon>Streptophyta</taxon>
        <taxon>Embryophyta</taxon>
        <taxon>Tracheophyta</taxon>
        <taxon>Spermatophyta</taxon>
        <taxon>Magnoliopsida</taxon>
        <taxon>eudicotyledons</taxon>
        <taxon>Gunneridae</taxon>
        <taxon>Pentapetalae</taxon>
        <taxon>rosids</taxon>
        <taxon>fabids</taxon>
        <taxon>Fabales</taxon>
        <taxon>Quillajaceae</taxon>
        <taxon>Quillaja</taxon>
    </lineage>
</organism>
<dbReference type="AlphaFoldDB" id="A0AAD7LRB3"/>
<keyword evidence="3" id="KW-1185">Reference proteome</keyword>
<sequence length="190" mass="21297">MSKDVLLDHYLGKLKEETVHGISLVEVASLTQAMRLAKVQENLMTSTIYKKGYNHNTPSIIPDANNSFSPRVPNSFSPYPNSVPTPPTKFLPPNSTRNSPVTSPRPQTHTSNINTTYQKPNQLPKPANIPTSYPTLTKAEMKDKRRRGLCCYCNDKFTADHNCRNGKSLMTITVGEEVEPEEEEEVLGFF</sequence>
<feature type="compositionally biased region" description="Pro residues" evidence="1">
    <location>
        <begin position="81"/>
        <end position="90"/>
    </location>
</feature>
<comment type="caution">
    <text evidence="2">The sequence shown here is derived from an EMBL/GenBank/DDBJ whole genome shotgun (WGS) entry which is preliminary data.</text>
</comment>
<evidence type="ECO:0000313" key="3">
    <source>
        <dbReference type="Proteomes" id="UP001163823"/>
    </source>
</evidence>
<accession>A0AAD7LRB3</accession>
<dbReference type="EMBL" id="JARAOO010000007">
    <property type="protein sequence ID" value="KAJ7962627.1"/>
    <property type="molecule type" value="Genomic_DNA"/>
</dbReference>
<proteinExistence type="predicted"/>
<feature type="compositionally biased region" description="Polar residues" evidence="1">
    <location>
        <begin position="93"/>
        <end position="121"/>
    </location>
</feature>